<evidence type="ECO:0000313" key="3">
    <source>
        <dbReference type="Proteomes" id="UP000239867"/>
    </source>
</evidence>
<proteinExistence type="predicted"/>
<dbReference type="RefSeq" id="WP_104936716.1">
    <property type="nucleotide sequence ID" value="NZ_CP021255.1"/>
</dbReference>
<sequence>MSKYLVLLLSCGAFLLGACSSVTPIRFKVHSEPEGAYVLYQVTGSALPCADRWIYLGNTPLQGIYQFDTEKLRASDRIALRVMQQGYMDQSREWTGRAFYDEARSKGLIFWVPEMVPAGTGR</sequence>
<protein>
    <recommendedName>
        <fullName evidence="4">PEGA domain-containing protein</fullName>
    </recommendedName>
</protein>
<evidence type="ECO:0008006" key="4">
    <source>
        <dbReference type="Google" id="ProtNLM"/>
    </source>
</evidence>
<keyword evidence="1" id="KW-0732">Signal</keyword>
<dbReference type="AlphaFoldDB" id="A0A2L1GP89"/>
<reference evidence="2 3" key="1">
    <citation type="journal article" date="2018" name="MBio">
        <title>Insights into the evolution of host association through the isolation and characterization of a novel human periodontal pathobiont, Desulfobulbus oralis.</title>
        <authorList>
            <person name="Cross K.L."/>
            <person name="Chirania P."/>
            <person name="Xiong W."/>
            <person name="Beall C.J."/>
            <person name="Elkins J.G."/>
            <person name="Giannone R.J."/>
            <person name="Griffen A.L."/>
            <person name="Guss A.M."/>
            <person name="Hettich R.L."/>
            <person name="Joshi S.S."/>
            <person name="Mokrzan E.M."/>
            <person name="Martin R.K."/>
            <person name="Zhulin I.B."/>
            <person name="Leys E.J."/>
            <person name="Podar M."/>
        </authorList>
    </citation>
    <scope>NUCLEOTIDE SEQUENCE [LARGE SCALE GENOMIC DNA]</scope>
    <source>
        <strain evidence="2 3">ORNL</strain>
    </source>
</reference>
<keyword evidence="3" id="KW-1185">Reference proteome</keyword>
<feature type="chain" id="PRO_5014733579" description="PEGA domain-containing protein" evidence="1">
    <location>
        <begin position="19"/>
        <end position="122"/>
    </location>
</feature>
<dbReference type="EMBL" id="CP021255">
    <property type="protein sequence ID" value="AVD71458.1"/>
    <property type="molecule type" value="Genomic_DNA"/>
</dbReference>
<dbReference type="PROSITE" id="PS51257">
    <property type="entry name" value="PROKAR_LIPOPROTEIN"/>
    <property type="match status" value="1"/>
</dbReference>
<gene>
    <name evidence="2" type="ORF">CAY53_08260</name>
</gene>
<feature type="signal peptide" evidence="1">
    <location>
        <begin position="1"/>
        <end position="18"/>
    </location>
</feature>
<evidence type="ECO:0000313" key="2">
    <source>
        <dbReference type="EMBL" id="AVD71458.1"/>
    </source>
</evidence>
<evidence type="ECO:0000256" key="1">
    <source>
        <dbReference type="SAM" id="SignalP"/>
    </source>
</evidence>
<name>A0A2L1GP89_9BACT</name>
<dbReference type="Proteomes" id="UP000239867">
    <property type="component" value="Chromosome"/>
</dbReference>
<accession>A0A2L1GP89</accession>
<dbReference type="OrthoDB" id="5432176at2"/>
<dbReference type="KEGG" id="deo:CAY53_08260"/>
<organism evidence="2 3">
    <name type="scientific">Desulfobulbus oralis</name>
    <dbReference type="NCBI Taxonomy" id="1986146"/>
    <lineage>
        <taxon>Bacteria</taxon>
        <taxon>Pseudomonadati</taxon>
        <taxon>Thermodesulfobacteriota</taxon>
        <taxon>Desulfobulbia</taxon>
        <taxon>Desulfobulbales</taxon>
        <taxon>Desulfobulbaceae</taxon>
        <taxon>Desulfobulbus</taxon>
    </lineage>
</organism>